<dbReference type="Proteomes" id="UP000887578">
    <property type="component" value="Unplaced"/>
</dbReference>
<keyword evidence="1" id="KW-1185">Reference proteome</keyword>
<accession>A0A914QZH7</accession>
<evidence type="ECO:0000313" key="2">
    <source>
        <dbReference type="WBParaSite" id="PDA_v2.g7503.t1"/>
    </source>
</evidence>
<evidence type="ECO:0000313" key="1">
    <source>
        <dbReference type="Proteomes" id="UP000887578"/>
    </source>
</evidence>
<sequence length="251" mass="29460">MMPSNAKSYKKLVKSCKYFFSKNSIYVADDLKLHPNTLVQLSTGFCPSFYITNETVKLWITNTVESYRCSLSPFFPKLYKTDFKKLDLSFQTISYNDFVFISSNVEDITFCEVIVKNEDATIVPLEKLVKALPKIKDISFIESRMSSCITLNTVKELLIIPHFSKINKINFREIPEIFDIETFFAFIKKNKQIKSHLDFSRSISIAYKIRLEAIIDEILQTENHDYKVPFIDFWGCDPEKWRKYRLLVNND</sequence>
<name>A0A914QZH7_9BILA</name>
<dbReference type="WBParaSite" id="PDA_v2.g7503.t1">
    <property type="protein sequence ID" value="PDA_v2.g7503.t1"/>
    <property type="gene ID" value="PDA_v2.g7503"/>
</dbReference>
<protein>
    <submittedName>
        <fullName evidence="2">Uncharacterized protein</fullName>
    </submittedName>
</protein>
<dbReference type="AlphaFoldDB" id="A0A914QZH7"/>
<organism evidence="1 2">
    <name type="scientific">Panagrolaimus davidi</name>
    <dbReference type="NCBI Taxonomy" id="227884"/>
    <lineage>
        <taxon>Eukaryota</taxon>
        <taxon>Metazoa</taxon>
        <taxon>Ecdysozoa</taxon>
        <taxon>Nematoda</taxon>
        <taxon>Chromadorea</taxon>
        <taxon>Rhabditida</taxon>
        <taxon>Tylenchina</taxon>
        <taxon>Panagrolaimomorpha</taxon>
        <taxon>Panagrolaimoidea</taxon>
        <taxon>Panagrolaimidae</taxon>
        <taxon>Panagrolaimus</taxon>
    </lineage>
</organism>
<reference evidence="2" key="1">
    <citation type="submission" date="2022-11" db="UniProtKB">
        <authorList>
            <consortium name="WormBaseParasite"/>
        </authorList>
    </citation>
    <scope>IDENTIFICATION</scope>
</reference>
<proteinExistence type="predicted"/>